<protein>
    <submittedName>
        <fullName evidence="1">Rhamnosyltransferase</fullName>
    </submittedName>
</protein>
<dbReference type="EMBL" id="AUZZ01011343">
    <property type="protein sequence ID" value="EQD26579.1"/>
    <property type="molecule type" value="Genomic_DNA"/>
</dbReference>
<dbReference type="InterPro" id="IPR029044">
    <property type="entry name" value="Nucleotide-diphossugar_trans"/>
</dbReference>
<comment type="caution">
    <text evidence="1">The sequence shown here is derived from an EMBL/GenBank/DDBJ whole genome shotgun (WGS) entry which is preliminary data.</text>
</comment>
<proteinExistence type="predicted"/>
<evidence type="ECO:0000313" key="1">
    <source>
        <dbReference type="EMBL" id="EQD26579.1"/>
    </source>
</evidence>
<feature type="non-terminal residue" evidence="1">
    <location>
        <position position="1"/>
    </location>
</feature>
<organism evidence="1">
    <name type="scientific">mine drainage metagenome</name>
    <dbReference type="NCBI Taxonomy" id="410659"/>
    <lineage>
        <taxon>unclassified sequences</taxon>
        <taxon>metagenomes</taxon>
        <taxon>ecological metagenomes</taxon>
    </lineage>
</organism>
<sequence>IPAPVLRELGPMREDFFIDHVDIEWSHRARAAGFSLFGVGAAVMFHSMGDQALRVWYFGWRQESAYSPVRVYYRIRNFVVLCRLPSIPWRWKLRNGWYWLRFCLHANRVRPAASGGLAHGRARSVGRPARAHGAVAGVKRGSFTPPQAG</sequence>
<name>T0ZC86_9ZZZZ</name>
<dbReference type="AlphaFoldDB" id="T0ZC86"/>
<keyword evidence="1" id="KW-0808">Transferase</keyword>
<dbReference type="SUPFAM" id="SSF53448">
    <property type="entry name" value="Nucleotide-diphospho-sugar transferases"/>
    <property type="match status" value="1"/>
</dbReference>
<reference evidence="1" key="2">
    <citation type="journal article" date="2014" name="ISME J.">
        <title>Microbial stratification in low pH oxic and suboxic macroscopic growths along an acid mine drainage.</title>
        <authorList>
            <person name="Mendez-Garcia C."/>
            <person name="Mesa V."/>
            <person name="Sprenger R.R."/>
            <person name="Richter M."/>
            <person name="Diez M.S."/>
            <person name="Solano J."/>
            <person name="Bargiela R."/>
            <person name="Golyshina O.V."/>
            <person name="Manteca A."/>
            <person name="Ramos J.L."/>
            <person name="Gallego J.R."/>
            <person name="Llorente I."/>
            <person name="Martins Dos Santos V.A."/>
            <person name="Jensen O.N."/>
            <person name="Pelaez A.I."/>
            <person name="Sanchez J."/>
            <person name="Ferrer M."/>
        </authorList>
    </citation>
    <scope>NUCLEOTIDE SEQUENCE</scope>
</reference>
<dbReference type="GO" id="GO:0016740">
    <property type="term" value="F:transferase activity"/>
    <property type="evidence" value="ECO:0007669"/>
    <property type="project" value="UniProtKB-KW"/>
</dbReference>
<reference evidence="1" key="1">
    <citation type="submission" date="2013-08" db="EMBL/GenBank/DDBJ databases">
        <authorList>
            <person name="Mendez C."/>
            <person name="Richter M."/>
            <person name="Ferrer M."/>
            <person name="Sanchez J."/>
        </authorList>
    </citation>
    <scope>NUCLEOTIDE SEQUENCE</scope>
</reference>
<gene>
    <name evidence="1" type="ORF">B2A_15577</name>
</gene>
<accession>T0ZC86</accession>